<dbReference type="EMBL" id="KV722620">
    <property type="protein sequence ID" value="OCH84950.1"/>
    <property type="molecule type" value="Genomic_DNA"/>
</dbReference>
<organism evidence="3 4">
    <name type="scientific">Obba rivulosa</name>
    <dbReference type="NCBI Taxonomy" id="1052685"/>
    <lineage>
        <taxon>Eukaryota</taxon>
        <taxon>Fungi</taxon>
        <taxon>Dikarya</taxon>
        <taxon>Basidiomycota</taxon>
        <taxon>Agaricomycotina</taxon>
        <taxon>Agaricomycetes</taxon>
        <taxon>Polyporales</taxon>
        <taxon>Gelatoporiaceae</taxon>
        <taxon>Obba</taxon>
    </lineage>
</organism>
<evidence type="ECO:0000313" key="4">
    <source>
        <dbReference type="Proteomes" id="UP000250043"/>
    </source>
</evidence>
<feature type="domain" description="DUF6535" evidence="2">
    <location>
        <begin position="1"/>
        <end position="161"/>
    </location>
</feature>
<dbReference type="Pfam" id="PF20153">
    <property type="entry name" value="DUF6535"/>
    <property type="match status" value="1"/>
</dbReference>
<reference evidence="3 4" key="1">
    <citation type="submission" date="2016-07" db="EMBL/GenBank/DDBJ databases">
        <title>Draft genome of the white-rot fungus Obba rivulosa 3A-2.</title>
        <authorList>
            <consortium name="DOE Joint Genome Institute"/>
            <person name="Miettinen O."/>
            <person name="Riley R."/>
            <person name="Acob R."/>
            <person name="Barry K."/>
            <person name="Cullen D."/>
            <person name="De Vries R."/>
            <person name="Hainaut M."/>
            <person name="Hatakka A."/>
            <person name="Henrissat B."/>
            <person name="Hilden K."/>
            <person name="Kuo R."/>
            <person name="Labutti K."/>
            <person name="Lipzen A."/>
            <person name="Makela M.R."/>
            <person name="Sandor L."/>
            <person name="Spatafora J.W."/>
            <person name="Grigoriev I.V."/>
            <person name="Hibbett D.S."/>
        </authorList>
    </citation>
    <scope>NUCLEOTIDE SEQUENCE [LARGE SCALE GENOMIC DNA]</scope>
    <source>
        <strain evidence="3 4">3A-2</strain>
    </source>
</reference>
<dbReference type="Proteomes" id="UP000250043">
    <property type="component" value="Unassembled WGS sequence"/>
</dbReference>
<name>A0A8E2AMG6_9APHY</name>
<feature type="non-terminal residue" evidence="3">
    <location>
        <position position="1"/>
    </location>
</feature>
<sequence length="161" mass="17853">WNDYAKRLQEYDETTAEAWKKGIDTFLLYSTLFSAILTAFIIDAYKLLKPDPASDPSTEAVVQLVSILSNGSVRPAFTTSSDAAAIKASTSSIWINSLWFSALVLSLASSFIALIAKQWLDHFTSSRSGSMSGRQKAYMHCLRWDKGLIQWNVPEILGVLP</sequence>
<gene>
    <name evidence="3" type="ORF">OBBRIDRAFT_694591</name>
</gene>
<keyword evidence="1" id="KW-0812">Transmembrane</keyword>
<keyword evidence="4" id="KW-1185">Reference proteome</keyword>
<dbReference type="AlphaFoldDB" id="A0A8E2AMG6"/>
<dbReference type="OrthoDB" id="3269725at2759"/>
<keyword evidence="1" id="KW-0472">Membrane</keyword>
<evidence type="ECO:0000313" key="3">
    <source>
        <dbReference type="EMBL" id="OCH84950.1"/>
    </source>
</evidence>
<evidence type="ECO:0000259" key="2">
    <source>
        <dbReference type="Pfam" id="PF20153"/>
    </source>
</evidence>
<keyword evidence="1" id="KW-1133">Transmembrane helix</keyword>
<evidence type="ECO:0000256" key="1">
    <source>
        <dbReference type="SAM" id="Phobius"/>
    </source>
</evidence>
<dbReference type="InterPro" id="IPR045338">
    <property type="entry name" value="DUF6535"/>
</dbReference>
<accession>A0A8E2AMG6</accession>
<protein>
    <recommendedName>
        <fullName evidence="2">DUF6535 domain-containing protein</fullName>
    </recommendedName>
</protein>
<feature type="non-terminal residue" evidence="3">
    <location>
        <position position="161"/>
    </location>
</feature>
<proteinExistence type="predicted"/>
<feature type="transmembrane region" description="Helical" evidence="1">
    <location>
        <begin position="98"/>
        <end position="116"/>
    </location>
</feature>
<feature type="transmembrane region" description="Helical" evidence="1">
    <location>
        <begin position="26"/>
        <end position="48"/>
    </location>
</feature>